<dbReference type="InterPro" id="IPR013324">
    <property type="entry name" value="RNA_pol_sigma_r3/r4-like"/>
</dbReference>
<keyword evidence="3" id="KW-0731">Sigma factor</keyword>
<dbReference type="AlphaFoldDB" id="A0A554JA98"/>
<organism evidence="8 9">
    <name type="scientific">Candidatus Doudnabacteria bacterium Gr01-1014_77</name>
    <dbReference type="NCBI Taxonomy" id="2017133"/>
    <lineage>
        <taxon>Bacteria</taxon>
        <taxon>Candidatus Doudnaibacteriota</taxon>
    </lineage>
</organism>
<keyword evidence="2" id="KW-0805">Transcription regulation</keyword>
<dbReference type="NCBIfam" id="TIGR02937">
    <property type="entry name" value="sigma70-ECF"/>
    <property type="match status" value="1"/>
</dbReference>
<gene>
    <name evidence="8" type="ORF">G01um101477_543</name>
</gene>
<protein>
    <submittedName>
        <fullName evidence="8">RNA polymerase sigma-70 factor, ECF subfamily</fullName>
    </submittedName>
</protein>
<evidence type="ECO:0000256" key="3">
    <source>
        <dbReference type="ARBA" id="ARBA00023082"/>
    </source>
</evidence>
<comment type="caution">
    <text evidence="8">The sequence shown here is derived from an EMBL/GenBank/DDBJ whole genome shotgun (WGS) entry which is preliminary data.</text>
</comment>
<dbReference type="Pfam" id="PF04542">
    <property type="entry name" value="Sigma70_r2"/>
    <property type="match status" value="1"/>
</dbReference>
<evidence type="ECO:0000256" key="2">
    <source>
        <dbReference type="ARBA" id="ARBA00023015"/>
    </source>
</evidence>
<evidence type="ECO:0000259" key="6">
    <source>
        <dbReference type="Pfam" id="PF04542"/>
    </source>
</evidence>
<feature type="domain" description="RNA polymerase sigma factor 70 region 4 type 2" evidence="7">
    <location>
        <begin position="103"/>
        <end position="154"/>
    </location>
</feature>
<keyword evidence="5" id="KW-0804">Transcription</keyword>
<dbReference type="InterPro" id="IPR013325">
    <property type="entry name" value="RNA_pol_sigma_r2"/>
</dbReference>
<dbReference type="InterPro" id="IPR013249">
    <property type="entry name" value="RNA_pol_sigma70_r4_t2"/>
</dbReference>
<dbReference type="Pfam" id="PF08281">
    <property type="entry name" value="Sigma70_r4_2"/>
    <property type="match status" value="1"/>
</dbReference>
<evidence type="ECO:0000256" key="5">
    <source>
        <dbReference type="ARBA" id="ARBA00023163"/>
    </source>
</evidence>
<dbReference type="Gene3D" id="1.10.1740.10">
    <property type="match status" value="1"/>
</dbReference>
<evidence type="ECO:0000313" key="9">
    <source>
        <dbReference type="Proteomes" id="UP000319613"/>
    </source>
</evidence>
<dbReference type="GO" id="GO:0006352">
    <property type="term" value="P:DNA-templated transcription initiation"/>
    <property type="evidence" value="ECO:0007669"/>
    <property type="project" value="InterPro"/>
</dbReference>
<dbReference type="SUPFAM" id="SSF88946">
    <property type="entry name" value="Sigma2 domain of RNA polymerase sigma factors"/>
    <property type="match status" value="1"/>
</dbReference>
<evidence type="ECO:0000256" key="4">
    <source>
        <dbReference type="ARBA" id="ARBA00023125"/>
    </source>
</evidence>
<dbReference type="GO" id="GO:0003677">
    <property type="term" value="F:DNA binding"/>
    <property type="evidence" value="ECO:0007669"/>
    <property type="project" value="UniProtKB-KW"/>
</dbReference>
<evidence type="ECO:0000256" key="1">
    <source>
        <dbReference type="ARBA" id="ARBA00010641"/>
    </source>
</evidence>
<proteinExistence type="inferred from homology"/>
<dbReference type="GO" id="GO:0016987">
    <property type="term" value="F:sigma factor activity"/>
    <property type="evidence" value="ECO:0007669"/>
    <property type="project" value="UniProtKB-KW"/>
</dbReference>
<dbReference type="SUPFAM" id="SSF88659">
    <property type="entry name" value="Sigma3 and sigma4 domains of RNA polymerase sigma factors"/>
    <property type="match status" value="1"/>
</dbReference>
<dbReference type="Proteomes" id="UP000319613">
    <property type="component" value="Unassembled WGS sequence"/>
</dbReference>
<dbReference type="PANTHER" id="PTHR43133">
    <property type="entry name" value="RNA POLYMERASE ECF-TYPE SIGMA FACTO"/>
    <property type="match status" value="1"/>
</dbReference>
<accession>A0A554JA98</accession>
<evidence type="ECO:0000259" key="7">
    <source>
        <dbReference type="Pfam" id="PF08281"/>
    </source>
</evidence>
<keyword evidence="4" id="KW-0238">DNA-binding</keyword>
<dbReference type="InterPro" id="IPR036388">
    <property type="entry name" value="WH-like_DNA-bd_sf"/>
</dbReference>
<dbReference type="InterPro" id="IPR007627">
    <property type="entry name" value="RNA_pol_sigma70_r2"/>
</dbReference>
<dbReference type="InterPro" id="IPR014284">
    <property type="entry name" value="RNA_pol_sigma-70_dom"/>
</dbReference>
<evidence type="ECO:0000313" key="8">
    <source>
        <dbReference type="EMBL" id="TSC65283.1"/>
    </source>
</evidence>
<comment type="similarity">
    <text evidence="1">Belongs to the sigma-70 factor family. ECF subfamily.</text>
</comment>
<dbReference type="CDD" id="cd06171">
    <property type="entry name" value="Sigma70_r4"/>
    <property type="match status" value="1"/>
</dbReference>
<dbReference type="Gene3D" id="1.10.10.10">
    <property type="entry name" value="Winged helix-like DNA-binding domain superfamily/Winged helix DNA-binding domain"/>
    <property type="match status" value="1"/>
</dbReference>
<dbReference type="EMBL" id="VMFF01000054">
    <property type="protein sequence ID" value="TSC65283.1"/>
    <property type="molecule type" value="Genomic_DNA"/>
</dbReference>
<feature type="domain" description="RNA polymerase sigma-70 region 2" evidence="6">
    <location>
        <begin position="10"/>
        <end position="75"/>
    </location>
</feature>
<sequence length="166" mass="19609">MNELDFEKTYNEFADSIFRHCFFRVSSREVAKDLTQETFVRTWQALEKGKEIENMKAFLYKVATNLIIDYYRKHKEVSLDSLQEKGVDFVKEGRQEVDFMDLQAVLKEVHSLPEKYKQVLMMRYIEDLSVIEIADVIGASENTISVQLHRGIQMLKKNLNVEELYE</sequence>
<name>A0A554JA98_9BACT</name>
<reference evidence="8 9" key="1">
    <citation type="submission" date="2017-07" db="EMBL/GenBank/DDBJ databases">
        <title>Mechanisms for carbon and nitrogen cycling indicate functional differentiation within the Candidate Phyla Radiation.</title>
        <authorList>
            <person name="Danczak R.E."/>
            <person name="Johnston M.D."/>
            <person name="Kenah C."/>
            <person name="Slattery M."/>
            <person name="Wrighton K.C."/>
            <person name="Wilkins M.J."/>
        </authorList>
    </citation>
    <scope>NUCLEOTIDE SEQUENCE [LARGE SCALE GENOMIC DNA]</scope>
    <source>
        <strain evidence="8">Gr01-1014_77</strain>
    </source>
</reference>
<dbReference type="PANTHER" id="PTHR43133:SF8">
    <property type="entry name" value="RNA POLYMERASE SIGMA FACTOR HI_1459-RELATED"/>
    <property type="match status" value="1"/>
</dbReference>
<dbReference type="InterPro" id="IPR039425">
    <property type="entry name" value="RNA_pol_sigma-70-like"/>
</dbReference>